<dbReference type="EMBL" id="JADOUF010000001">
    <property type="protein sequence ID" value="MBG6139807.1"/>
    <property type="molecule type" value="Genomic_DNA"/>
</dbReference>
<name>A0A8J7GMN0_9ACTN</name>
<dbReference type="RefSeq" id="WP_233472823.1">
    <property type="nucleotide sequence ID" value="NZ_BONS01000006.1"/>
</dbReference>
<accession>A0A8J7GMN0</accession>
<evidence type="ECO:0000313" key="1">
    <source>
        <dbReference type="EMBL" id="MBG6139807.1"/>
    </source>
</evidence>
<evidence type="ECO:0000313" key="2">
    <source>
        <dbReference type="Proteomes" id="UP000622552"/>
    </source>
</evidence>
<dbReference type="Pfam" id="PF19460">
    <property type="entry name" value="DUF5997"/>
    <property type="match status" value="1"/>
</dbReference>
<dbReference type="InterPro" id="IPR046039">
    <property type="entry name" value="DUF5997"/>
</dbReference>
<reference evidence="1" key="1">
    <citation type="submission" date="2020-11" db="EMBL/GenBank/DDBJ databases">
        <title>Sequencing the genomes of 1000 actinobacteria strains.</title>
        <authorList>
            <person name="Klenk H.-P."/>
        </authorList>
    </citation>
    <scope>NUCLEOTIDE SEQUENCE</scope>
    <source>
        <strain evidence="1">DSM 45356</strain>
    </source>
</reference>
<dbReference type="AlphaFoldDB" id="A0A8J7GMN0"/>
<comment type="caution">
    <text evidence="1">The sequence shown here is derived from an EMBL/GenBank/DDBJ whole genome shotgun (WGS) entry which is preliminary data.</text>
</comment>
<proteinExistence type="predicted"/>
<keyword evidence="2" id="KW-1185">Reference proteome</keyword>
<gene>
    <name evidence="1" type="ORF">IW245_006001</name>
</gene>
<organism evidence="1 2">
    <name type="scientific">Longispora fulva</name>
    <dbReference type="NCBI Taxonomy" id="619741"/>
    <lineage>
        <taxon>Bacteria</taxon>
        <taxon>Bacillati</taxon>
        <taxon>Actinomycetota</taxon>
        <taxon>Actinomycetes</taxon>
        <taxon>Micromonosporales</taxon>
        <taxon>Micromonosporaceae</taxon>
        <taxon>Longispora</taxon>
    </lineage>
</organism>
<dbReference type="Proteomes" id="UP000622552">
    <property type="component" value="Unassembled WGS sequence"/>
</dbReference>
<protein>
    <submittedName>
        <fullName evidence="1">Uncharacterized protein</fullName>
    </submittedName>
</protein>
<sequence length="122" mass="13906">MSKPKKSQMMKPSTAALKLEVYLPATPPEFQEGMVSREEFDDLQHNPPPWLADLRKNGPHPRHVVAARLRVSNSGLARAGITEPLTTAEIADLIADPPEWLVRERETYAEVLREQRIQREKE</sequence>